<sequence length="84" mass="8835">MGRLLIKETQDNKVALPHSALMVGERLMADTLYGKSIGAGATLVSSGPQTLPYLGELVESGEVQDLPGVEVDSLADVVELPSKK</sequence>
<comment type="caution">
    <text evidence="1">The sequence shown here is derived from an EMBL/GenBank/DDBJ whole genome shotgun (WGS) entry which is preliminary data.</text>
</comment>
<dbReference type="EMBL" id="JBAMZL010000033">
    <property type="protein sequence ID" value="KAL0498639.1"/>
    <property type="molecule type" value="Genomic_DNA"/>
</dbReference>
<protein>
    <submittedName>
        <fullName evidence="1">Uncharacterized protein</fullName>
    </submittedName>
</protein>
<accession>A0AAW3A4D7</accession>
<gene>
    <name evidence="1" type="ORF">Q4I30_006394</name>
</gene>
<keyword evidence="2" id="KW-1185">Reference proteome</keyword>
<dbReference type="AlphaFoldDB" id="A0AAW3A4D7"/>
<dbReference type="Proteomes" id="UP001482455">
    <property type="component" value="Unassembled WGS sequence"/>
</dbReference>
<name>A0AAW3A4D7_9TRYP</name>
<evidence type="ECO:0000313" key="1">
    <source>
        <dbReference type="EMBL" id="KAL0498639.1"/>
    </source>
</evidence>
<reference evidence="1 2" key="1">
    <citation type="submission" date="2024-02" db="EMBL/GenBank/DDBJ databases">
        <title>FIRST GENOME SEQUENCES OF Leishmania (Viannia) shawi, Leishmania (Viannia) lindenbergi AND Leishmania (Viannia) utingensis.</title>
        <authorList>
            <person name="Resadore F."/>
            <person name="Custodio M.G.F."/>
            <person name="Boite M.C."/>
            <person name="Cupolillo E."/>
            <person name="Ferreira G.E.M."/>
        </authorList>
    </citation>
    <scope>NUCLEOTIDE SEQUENCE [LARGE SCALE GENOMIC DNA]</scope>
    <source>
        <strain evidence="1 2">ITUB/BR/1977/M4964</strain>
    </source>
</reference>
<proteinExistence type="predicted"/>
<organism evidence="1 2">
    <name type="scientific">Leishmania utingensis</name>
    <dbReference type="NCBI Taxonomy" id="653362"/>
    <lineage>
        <taxon>Eukaryota</taxon>
        <taxon>Discoba</taxon>
        <taxon>Euglenozoa</taxon>
        <taxon>Kinetoplastea</taxon>
        <taxon>Metakinetoplastina</taxon>
        <taxon>Trypanosomatida</taxon>
        <taxon>Trypanosomatidae</taxon>
        <taxon>Leishmaniinae</taxon>
        <taxon>Leishmania</taxon>
    </lineage>
</organism>
<evidence type="ECO:0000313" key="2">
    <source>
        <dbReference type="Proteomes" id="UP001482455"/>
    </source>
</evidence>